<dbReference type="GO" id="GO:0071036">
    <property type="term" value="P:nuclear polyadenylation-dependent snoRNA catabolic process"/>
    <property type="evidence" value="ECO:0007669"/>
    <property type="project" value="TreeGrafter"/>
</dbReference>
<dbReference type="GO" id="GO:0071035">
    <property type="term" value="P:nuclear polyadenylation-dependent rRNA catabolic process"/>
    <property type="evidence" value="ECO:0007669"/>
    <property type="project" value="TreeGrafter"/>
</dbReference>
<evidence type="ECO:0000313" key="11">
    <source>
        <dbReference type="Proteomes" id="UP001175000"/>
    </source>
</evidence>
<accession>A0AA40BUF5</accession>
<feature type="compositionally biased region" description="Polar residues" evidence="8">
    <location>
        <begin position="105"/>
        <end position="115"/>
    </location>
</feature>
<dbReference type="GO" id="GO:0071038">
    <property type="term" value="P:TRAMP-dependent tRNA surveillance pathway"/>
    <property type="evidence" value="ECO:0007669"/>
    <property type="project" value="TreeGrafter"/>
</dbReference>
<organism evidence="10 11">
    <name type="scientific">Immersiella caudata</name>
    <dbReference type="NCBI Taxonomy" id="314043"/>
    <lineage>
        <taxon>Eukaryota</taxon>
        <taxon>Fungi</taxon>
        <taxon>Dikarya</taxon>
        <taxon>Ascomycota</taxon>
        <taxon>Pezizomycotina</taxon>
        <taxon>Sordariomycetes</taxon>
        <taxon>Sordariomycetidae</taxon>
        <taxon>Sordariales</taxon>
        <taxon>Lasiosphaeriaceae</taxon>
        <taxon>Immersiella</taxon>
    </lineage>
</organism>
<dbReference type="AlphaFoldDB" id="A0AA40BUF5"/>
<feature type="domain" description="CCHC-type" evidence="9">
    <location>
        <begin position="349"/>
        <end position="364"/>
    </location>
</feature>
<dbReference type="GO" id="GO:0071037">
    <property type="term" value="P:nuclear polyadenylation-dependent snRNA catabolic process"/>
    <property type="evidence" value="ECO:0007669"/>
    <property type="project" value="TreeGrafter"/>
</dbReference>
<comment type="caution">
    <text evidence="10">The sequence shown here is derived from an EMBL/GenBank/DDBJ whole genome shotgun (WGS) entry which is preliminary data.</text>
</comment>
<evidence type="ECO:0000313" key="10">
    <source>
        <dbReference type="EMBL" id="KAK0614046.1"/>
    </source>
</evidence>
<evidence type="ECO:0000256" key="1">
    <source>
        <dbReference type="ARBA" id="ARBA00004123"/>
    </source>
</evidence>
<evidence type="ECO:0000256" key="7">
    <source>
        <dbReference type="PROSITE-ProRule" id="PRU00047"/>
    </source>
</evidence>
<dbReference type="GO" id="GO:0071039">
    <property type="term" value="P:nuclear polyadenylation-dependent CUT catabolic process"/>
    <property type="evidence" value="ECO:0007669"/>
    <property type="project" value="TreeGrafter"/>
</dbReference>
<reference evidence="10" key="1">
    <citation type="submission" date="2023-06" db="EMBL/GenBank/DDBJ databases">
        <title>Genome-scale phylogeny and comparative genomics of the fungal order Sordariales.</title>
        <authorList>
            <consortium name="Lawrence Berkeley National Laboratory"/>
            <person name="Hensen N."/>
            <person name="Bonometti L."/>
            <person name="Westerberg I."/>
            <person name="Brannstrom I.O."/>
            <person name="Guillou S."/>
            <person name="Cros-Aarteil S."/>
            <person name="Calhoun S."/>
            <person name="Haridas S."/>
            <person name="Kuo A."/>
            <person name="Mondo S."/>
            <person name="Pangilinan J."/>
            <person name="Riley R."/>
            <person name="Labutti K."/>
            <person name="Andreopoulos B."/>
            <person name="Lipzen A."/>
            <person name="Chen C."/>
            <person name="Yanf M."/>
            <person name="Daum C."/>
            <person name="Ng V."/>
            <person name="Clum A."/>
            <person name="Steindorff A."/>
            <person name="Ohm R."/>
            <person name="Martin F."/>
            <person name="Silar P."/>
            <person name="Natvig D."/>
            <person name="Lalanne C."/>
            <person name="Gautier V."/>
            <person name="Ament-Velasquez S.L."/>
            <person name="Kruys A."/>
            <person name="Hutchinson M.I."/>
            <person name="Powell A.J."/>
            <person name="Barry K."/>
            <person name="Miller A.N."/>
            <person name="Grigoriev I.V."/>
            <person name="Debuchy R."/>
            <person name="Gladieux P."/>
            <person name="Thoren M.H."/>
            <person name="Johannesson H."/>
        </authorList>
    </citation>
    <scope>NUCLEOTIDE SEQUENCE</scope>
    <source>
        <strain evidence="10">CBS 606.72</strain>
    </source>
</reference>
<dbReference type="InterPro" id="IPR001878">
    <property type="entry name" value="Znf_CCHC"/>
</dbReference>
<name>A0AA40BUF5_9PEZI</name>
<feature type="compositionally biased region" description="Pro residues" evidence="8">
    <location>
        <begin position="461"/>
        <end position="479"/>
    </location>
</feature>
<comment type="subcellular location">
    <subcellularLocation>
        <location evidence="1">Nucleus</location>
    </subcellularLocation>
</comment>
<feature type="region of interest" description="Disordered" evidence="8">
    <location>
        <begin position="444"/>
        <end position="504"/>
    </location>
</feature>
<evidence type="ECO:0000256" key="8">
    <source>
        <dbReference type="SAM" id="MobiDB-lite"/>
    </source>
</evidence>
<feature type="compositionally biased region" description="Polar residues" evidence="8">
    <location>
        <begin position="11"/>
        <end position="46"/>
    </location>
</feature>
<evidence type="ECO:0000256" key="4">
    <source>
        <dbReference type="ARBA" id="ARBA00022771"/>
    </source>
</evidence>
<keyword evidence="5" id="KW-0862">Zinc</keyword>
<evidence type="ECO:0000259" key="9">
    <source>
        <dbReference type="PROSITE" id="PS50158"/>
    </source>
</evidence>
<dbReference type="GO" id="GO:0008270">
    <property type="term" value="F:zinc ion binding"/>
    <property type="evidence" value="ECO:0007669"/>
    <property type="project" value="UniProtKB-KW"/>
</dbReference>
<keyword evidence="6" id="KW-0539">Nucleus</keyword>
<feature type="region of interest" description="Disordered" evidence="8">
    <location>
        <begin position="1"/>
        <end position="203"/>
    </location>
</feature>
<evidence type="ECO:0000256" key="5">
    <source>
        <dbReference type="ARBA" id="ARBA00022833"/>
    </source>
</evidence>
<feature type="region of interest" description="Disordered" evidence="8">
    <location>
        <begin position="219"/>
        <end position="245"/>
    </location>
</feature>
<feature type="compositionally biased region" description="Low complexity" evidence="8">
    <location>
        <begin position="236"/>
        <end position="245"/>
    </location>
</feature>
<dbReference type="PANTHER" id="PTHR46543">
    <property type="entry name" value="ZINC FINGER CCHC DOMAIN-CONTAINING PROTEIN 7"/>
    <property type="match status" value="1"/>
</dbReference>
<evidence type="ECO:0000256" key="6">
    <source>
        <dbReference type="ARBA" id="ARBA00023242"/>
    </source>
</evidence>
<protein>
    <recommendedName>
        <fullName evidence="9">CCHC-type domain-containing protein</fullName>
    </recommendedName>
</protein>
<dbReference type="PROSITE" id="PS50158">
    <property type="entry name" value="ZF_CCHC"/>
    <property type="match status" value="1"/>
</dbReference>
<dbReference type="Proteomes" id="UP001175000">
    <property type="component" value="Unassembled WGS sequence"/>
</dbReference>
<keyword evidence="11" id="KW-1185">Reference proteome</keyword>
<dbReference type="GO" id="GO:0071031">
    <property type="term" value="P:nuclear mRNA surveillance of mRNA 3'-end processing"/>
    <property type="evidence" value="ECO:0007669"/>
    <property type="project" value="TreeGrafter"/>
</dbReference>
<gene>
    <name evidence="10" type="ORF">B0T14DRAFT_293838</name>
</gene>
<evidence type="ECO:0000256" key="2">
    <source>
        <dbReference type="ARBA" id="ARBA00022723"/>
    </source>
</evidence>
<dbReference type="Gene3D" id="4.10.60.10">
    <property type="entry name" value="Zinc finger, CCHC-type"/>
    <property type="match status" value="1"/>
</dbReference>
<dbReference type="PANTHER" id="PTHR46543:SF1">
    <property type="entry name" value="ZINC FINGER CCHC DOMAIN-CONTAINING PROTEIN 7"/>
    <property type="match status" value="1"/>
</dbReference>
<keyword evidence="2" id="KW-0479">Metal-binding</keyword>
<feature type="compositionally biased region" description="Low complexity" evidence="8">
    <location>
        <begin position="167"/>
        <end position="183"/>
    </location>
</feature>
<dbReference type="EMBL" id="JAULSU010000006">
    <property type="protein sequence ID" value="KAK0614046.1"/>
    <property type="molecule type" value="Genomic_DNA"/>
</dbReference>
<keyword evidence="4 7" id="KW-0863">Zinc-finger</keyword>
<feature type="compositionally biased region" description="Basic residues" evidence="8">
    <location>
        <begin position="184"/>
        <end position="196"/>
    </location>
</feature>
<dbReference type="GO" id="GO:0003723">
    <property type="term" value="F:RNA binding"/>
    <property type="evidence" value="ECO:0007669"/>
    <property type="project" value="TreeGrafter"/>
</dbReference>
<dbReference type="GO" id="GO:0031499">
    <property type="term" value="C:TRAMP complex"/>
    <property type="evidence" value="ECO:0007669"/>
    <property type="project" value="TreeGrafter"/>
</dbReference>
<feature type="compositionally biased region" description="Basic residues" evidence="8">
    <location>
        <begin position="487"/>
        <end position="504"/>
    </location>
</feature>
<dbReference type="InterPro" id="IPR051644">
    <property type="entry name" value="TRAMP_AT-DNA-binding"/>
</dbReference>
<keyword evidence="3" id="KW-0677">Repeat</keyword>
<sequence length="504" mass="53300">MASPSDRPQKKQTTPHNFFQAANGSSQETGSTQGTPNPDQPEVSSSLKKRPAAEVIVIDNSDEDAGLAGAGREPDARRKRAKTGATDAADVSDHLDEGEIGESGSGYNPSVTTSEAAGPSLKSHQGWNHGVSNGLRISFGAKTQVSNPPPGQTAPGDTLEKTSDTVSTPPSEPSGSSRSGMTTKKTRASKKGKKASAKLSENAGKELDGIDGIAAREEAAESIAGEGSAKPPSPSPVVSTQSTPVLSYVEEKPGERERYFPGIGQDEIFCVMCTSHAHTVDACPHLVCGICQSATHRTIACGLKKTASTELCRLCQASQHLENVCEKVWRTYEPEPDRIHKVNNLTAYCYQCGEEGHYGLDCAQLPASGNGSSWRTWTVANLLMYLDEDSSEQAVSASFPSDAAAAPSGRPNFGKSIVPQRHVLFEAADDDDDDAFIRPLVQRNPRPGGIAFQTGGGNFVPPLPPGPPPPLPSGPPPSAPLGDNRRKGGKHNYRKNKGKKSKRF</sequence>
<evidence type="ECO:0000256" key="3">
    <source>
        <dbReference type="ARBA" id="ARBA00022737"/>
    </source>
</evidence>
<proteinExistence type="predicted"/>